<name>A0AAD6ACZ0_9TELE</name>
<feature type="chain" id="PRO_5042101049" description="Secreted protein" evidence="2">
    <location>
        <begin position="18"/>
        <end position="91"/>
    </location>
</feature>
<proteinExistence type="predicted"/>
<protein>
    <recommendedName>
        <fullName evidence="5">Secreted protein</fullName>
    </recommendedName>
</protein>
<feature type="region of interest" description="Disordered" evidence="1">
    <location>
        <begin position="21"/>
        <end position="91"/>
    </location>
</feature>
<gene>
    <name evidence="3" type="ORF">JOQ06_021629</name>
</gene>
<evidence type="ECO:0000256" key="2">
    <source>
        <dbReference type="SAM" id="SignalP"/>
    </source>
</evidence>
<sequence length="91" mass="10181">MFVLCTLAVLTLHDLLRRWSHRKVETSGGASGSLGKKSHKVCRRGGRGGGGDGSRRPGQPDCKPRKQLHRTSFEQVGDKYETQHKPRFYSC</sequence>
<evidence type="ECO:0000313" key="4">
    <source>
        <dbReference type="Proteomes" id="UP001219934"/>
    </source>
</evidence>
<reference evidence="3" key="1">
    <citation type="submission" date="2022-11" db="EMBL/GenBank/DDBJ databases">
        <title>Chromosome-level genome of Pogonophryne albipinna.</title>
        <authorList>
            <person name="Jo E."/>
        </authorList>
    </citation>
    <scope>NUCLEOTIDE SEQUENCE</scope>
    <source>
        <strain evidence="3">SGF0006</strain>
        <tissue evidence="3">Muscle</tissue>
    </source>
</reference>
<organism evidence="3 4">
    <name type="scientific">Pogonophryne albipinna</name>
    <dbReference type="NCBI Taxonomy" id="1090488"/>
    <lineage>
        <taxon>Eukaryota</taxon>
        <taxon>Metazoa</taxon>
        <taxon>Chordata</taxon>
        <taxon>Craniata</taxon>
        <taxon>Vertebrata</taxon>
        <taxon>Euteleostomi</taxon>
        <taxon>Actinopterygii</taxon>
        <taxon>Neopterygii</taxon>
        <taxon>Teleostei</taxon>
        <taxon>Neoteleostei</taxon>
        <taxon>Acanthomorphata</taxon>
        <taxon>Eupercaria</taxon>
        <taxon>Perciformes</taxon>
        <taxon>Notothenioidei</taxon>
        <taxon>Pogonophryne</taxon>
    </lineage>
</organism>
<accession>A0AAD6ACZ0</accession>
<evidence type="ECO:0000313" key="3">
    <source>
        <dbReference type="EMBL" id="KAJ4922285.1"/>
    </source>
</evidence>
<dbReference type="AlphaFoldDB" id="A0AAD6ACZ0"/>
<dbReference type="EMBL" id="JAPTMU010000079">
    <property type="protein sequence ID" value="KAJ4922285.1"/>
    <property type="molecule type" value="Genomic_DNA"/>
</dbReference>
<keyword evidence="2" id="KW-0732">Signal</keyword>
<evidence type="ECO:0000256" key="1">
    <source>
        <dbReference type="SAM" id="MobiDB-lite"/>
    </source>
</evidence>
<feature type="signal peptide" evidence="2">
    <location>
        <begin position="1"/>
        <end position="17"/>
    </location>
</feature>
<comment type="caution">
    <text evidence="3">The sequence shown here is derived from an EMBL/GenBank/DDBJ whole genome shotgun (WGS) entry which is preliminary data.</text>
</comment>
<dbReference type="Proteomes" id="UP001219934">
    <property type="component" value="Unassembled WGS sequence"/>
</dbReference>
<keyword evidence="4" id="KW-1185">Reference proteome</keyword>
<feature type="compositionally biased region" description="Basic residues" evidence="1">
    <location>
        <begin position="36"/>
        <end position="46"/>
    </location>
</feature>
<evidence type="ECO:0008006" key="5">
    <source>
        <dbReference type="Google" id="ProtNLM"/>
    </source>
</evidence>